<comment type="caution">
    <text evidence="2">The sequence shown here is derived from an EMBL/GenBank/DDBJ whole genome shotgun (WGS) entry which is preliminary data.</text>
</comment>
<dbReference type="EMBL" id="JADINE010000016">
    <property type="protein sequence ID" value="MBO8407036.1"/>
    <property type="molecule type" value="Genomic_DNA"/>
</dbReference>
<accession>A0A940DG73</accession>
<dbReference type="AlphaFoldDB" id="A0A940DG73"/>
<dbReference type="InterPro" id="IPR019629">
    <property type="entry name" value="Uncharacterised_HI1736/YgjV"/>
</dbReference>
<organism evidence="2 3">
    <name type="scientific">Candidatus Enterousia excrementavium</name>
    <dbReference type="NCBI Taxonomy" id="2840789"/>
    <lineage>
        <taxon>Bacteria</taxon>
        <taxon>Pseudomonadati</taxon>
        <taxon>Pseudomonadota</taxon>
        <taxon>Alphaproteobacteria</taxon>
        <taxon>Candidatus Enterousia</taxon>
    </lineage>
</organism>
<reference evidence="2" key="1">
    <citation type="submission" date="2020-10" db="EMBL/GenBank/DDBJ databases">
        <authorList>
            <person name="Gilroy R."/>
        </authorList>
    </citation>
    <scope>NUCLEOTIDE SEQUENCE</scope>
    <source>
        <strain evidence="2">B1-16210</strain>
    </source>
</reference>
<feature type="transmembrane region" description="Helical" evidence="1">
    <location>
        <begin position="6"/>
        <end position="27"/>
    </location>
</feature>
<keyword evidence="1" id="KW-1133">Transmembrane helix</keyword>
<evidence type="ECO:0000313" key="3">
    <source>
        <dbReference type="Proteomes" id="UP000721442"/>
    </source>
</evidence>
<feature type="transmembrane region" description="Helical" evidence="1">
    <location>
        <begin position="133"/>
        <end position="153"/>
    </location>
</feature>
<feature type="transmembrane region" description="Helical" evidence="1">
    <location>
        <begin position="91"/>
        <end position="112"/>
    </location>
</feature>
<dbReference type="Proteomes" id="UP000721442">
    <property type="component" value="Unassembled WGS sequence"/>
</dbReference>
<reference evidence="2" key="2">
    <citation type="journal article" date="2021" name="PeerJ">
        <title>Extensive microbial diversity within the chicken gut microbiome revealed by metagenomics and culture.</title>
        <authorList>
            <person name="Gilroy R."/>
            <person name="Ravi A."/>
            <person name="Getino M."/>
            <person name="Pursley I."/>
            <person name="Horton D.L."/>
            <person name="Alikhan N.F."/>
            <person name="Baker D."/>
            <person name="Gharbi K."/>
            <person name="Hall N."/>
            <person name="Watson M."/>
            <person name="Adriaenssens E.M."/>
            <person name="Foster-Nyarko E."/>
            <person name="Jarju S."/>
            <person name="Secka A."/>
            <person name="Antonio M."/>
            <person name="Oren A."/>
            <person name="Chaudhuri R.R."/>
            <person name="La Ragione R."/>
            <person name="Hildebrand F."/>
            <person name="Pallen M.J."/>
        </authorList>
    </citation>
    <scope>NUCLEOTIDE SEQUENCE</scope>
    <source>
        <strain evidence="2">B1-16210</strain>
    </source>
</reference>
<keyword evidence="1" id="KW-0472">Membrane</keyword>
<dbReference type="Pfam" id="PF10688">
    <property type="entry name" value="Imp-YgjV"/>
    <property type="match status" value="1"/>
</dbReference>
<feature type="transmembrane region" description="Helical" evidence="1">
    <location>
        <begin position="34"/>
        <end position="65"/>
    </location>
</feature>
<name>A0A940DG73_9PROT</name>
<gene>
    <name evidence="2" type="ORF">IAC77_01080</name>
</gene>
<protein>
    <submittedName>
        <fullName evidence="2">YgjV family protein</fullName>
    </submittedName>
</protein>
<keyword evidence="1" id="KW-0812">Transmembrane</keyword>
<sequence>MEITLQYFISQIFITCALVLQGSTYFFNNRHRQLIAIILSNLLSALCFFILGGYVAVVMNVIAIARDVTSNFIYSHRAPENRDKITHTDCWLLALWVSLLSIGSAFTAHGVLSMLPYFSTMIFTIAIWQKSVLVYRFAGLLTNSLLIAYNIFMHNLMGIVLQSGLLMFAILGFIAYFRERNPVHHSTEYH</sequence>
<proteinExistence type="predicted"/>
<evidence type="ECO:0000256" key="1">
    <source>
        <dbReference type="SAM" id="Phobius"/>
    </source>
</evidence>
<feature type="transmembrane region" description="Helical" evidence="1">
    <location>
        <begin position="159"/>
        <end position="177"/>
    </location>
</feature>
<evidence type="ECO:0000313" key="2">
    <source>
        <dbReference type="EMBL" id="MBO8407036.1"/>
    </source>
</evidence>